<feature type="transmembrane region" description="Helical" evidence="1">
    <location>
        <begin position="12"/>
        <end position="32"/>
    </location>
</feature>
<feature type="transmembrane region" description="Helical" evidence="1">
    <location>
        <begin position="112"/>
        <end position="138"/>
    </location>
</feature>
<dbReference type="PANTHER" id="PTHR28658:SF1">
    <property type="entry name" value="MAJOR FACILITATOR SUPERFAMILY DOMAIN CONTAINING 13B"/>
    <property type="match status" value="1"/>
</dbReference>
<dbReference type="Proteomes" id="UP000887574">
    <property type="component" value="Unplaced"/>
</dbReference>
<evidence type="ECO:0000256" key="1">
    <source>
        <dbReference type="SAM" id="Phobius"/>
    </source>
</evidence>
<organism evidence="2 3">
    <name type="scientific">Ditylenchus dipsaci</name>
    <dbReference type="NCBI Taxonomy" id="166011"/>
    <lineage>
        <taxon>Eukaryota</taxon>
        <taxon>Metazoa</taxon>
        <taxon>Ecdysozoa</taxon>
        <taxon>Nematoda</taxon>
        <taxon>Chromadorea</taxon>
        <taxon>Rhabditida</taxon>
        <taxon>Tylenchina</taxon>
        <taxon>Tylenchomorpha</taxon>
        <taxon>Sphaerularioidea</taxon>
        <taxon>Anguinidae</taxon>
        <taxon>Anguininae</taxon>
        <taxon>Ditylenchus</taxon>
    </lineage>
</organism>
<evidence type="ECO:0000313" key="3">
    <source>
        <dbReference type="WBParaSite" id="jg11993"/>
    </source>
</evidence>
<evidence type="ECO:0000313" key="2">
    <source>
        <dbReference type="Proteomes" id="UP000887574"/>
    </source>
</evidence>
<dbReference type="WBParaSite" id="jg11993">
    <property type="protein sequence ID" value="jg11993"/>
    <property type="gene ID" value="jg11993"/>
</dbReference>
<name>A0A915CTK2_9BILA</name>
<feature type="transmembrane region" description="Helical" evidence="1">
    <location>
        <begin position="44"/>
        <end position="60"/>
    </location>
</feature>
<feature type="transmembrane region" description="Helical" evidence="1">
    <location>
        <begin position="337"/>
        <end position="361"/>
    </location>
</feature>
<reference evidence="3" key="1">
    <citation type="submission" date="2022-11" db="UniProtKB">
        <authorList>
            <consortium name="WormBaseParasite"/>
        </authorList>
    </citation>
    <scope>IDENTIFICATION</scope>
</reference>
<feature type="transmembrane region" description="Helical" evidence="1">
    <location>
        <begin position="281"/>
        <end position="300"/>
    </location>
</feature>
<keyword evidence="2" id="KW-1185">Reference proteome</keyword>
<keyword evidence="1" id="KW-0472">Membrane</keyword>
<protein>
    <submittedName>
        <fullName evidence="3">Uncharacterized protein</fullName>
    </submittedName>
</protein>
<proteinExistence type="predicted"/>
<accession>A0A915CTK2</accession>
<dbReference type="Pfam" id="PF13347">
    <property type="entry name" value="MFS_2"/>
    <property type="match status" value="1"/>
</dbReference>
<dbReference type="AlphaFoldDB" id="A0A915CTK2"/>
<dbReference type="InterPro" id="IPR036259">
    <property type="entry name" value="MFS_trans_sf"/>
</dbReference>
<sequence length="419" mass="47549">MQKRNARNSNLALLCGQFGLGLMQTTFMFYYVKVFLNVFRVNEYWFNIAQLVFMVWNAINDPLFGYLQDVGGTWMKDRSKIFTYFGPLMVASFLILWFPWKQSEDAPAYVEGLHLIISLCLYDAFFSCVGVAWGALFTESTRDHRKRVKGLKYSQIATLGSVNVIVVAEKVSHSLDNYKAFQWVVVVVALLSLACFYTVGRLGKSDISAERLLLDSQSLDEPANQSWGKIFVLTKELIFAKDFLRVVLTNFVHTCRSVAHLNFASIATDLLIPQNVMAKGSWQLSAFFAFCTIVPQVLVISNEKLLVRNGAYRLMMISFGVSIFSSSLYFLSSNPYIIILFMIIDSICVHSAAPLFNLLLAEFIEDDTVRNERRSRMSSLTFSLNALIMKPAVSIAPVVIVYLLNRNGYEASRVYYKLN</sequence>
<dbReference type="PANTHER" id="PTHR28658">
    <property type="entry name" value="TRANSMEMBRANE PROTEIN 180"/>
    <property type="match status" value="1"/>
</dbReference>
<feature type="transmembrane region" description="Helical" evidence="1">
    <location>
        <begin position="81"/>
        <end position="100"/>
    </location>
</feature>
<dbReference type="InterPro" id="IPR040035">
    <property type="entry name" value="TMEM180"/>
</dbReference>
<keyword evidence="1" id="KW-1133">Transmembrane helix</keyword>
<dbReference type="SUPFAM" id="SSF103473">
    <property type="entry name" value="MFS general substrate transporter"/>
    <property type="match status" value="2"/>
</dbReference>
<feature type="transmembrane region" description="Helical" evidence="1">
    <location>
        <begin position="312"/>
        <end position="331"/>
    </location>
</feature>
<keyword evidence="1" id="KW-0812">Transmembrane</keyword>
<feature type="transmembrane region" description="Helical" evidence="1">
    <location>
        <begin position="382"/>
        <end position="404"/>
    </location>
</feature>
<dbReference type="Gene3D" id="1.20.1250.20">
    <property type="entry name" value="MFS general substrate transporter like domains"/>
    <property type="match status" value="1"/>
</dbReference>
<feature type="transmembrane region" description="Helical" evidence="1">
    <location>
        <begin position="180"/>
        <end position="199"/>
    </location>
</feature>